<organism evidence="3 4">
    <name type="scientific">Thiomonas delicata</name>
    <name type="common">Thiomonas cuprina</name>
    <dbReference type="NCBI Taxonomy" id="364030"/>
    <lineage>
        <taxon>Bacteria</taxon>
        <taxon>Pseudomonadati</taxon>
        <taxon>Pseudomonadota</taxon>
        <taxon>Betaproteobacteria</taxon>
        <taxon>Burkholderiales</taxon>
        <taxon>Thiomonas</taxon>
    </lineage>
</organism>
<dbReference type="AlphaFoldDB" id="A0A238D578"/>
<dbReference type="InterPro" id="IPR025668">
    <property type="entry name" value="Tnp_DDE_dom"/>
</dbReference>
<gene>
    <name evidence="3" type="ORF">THIARS_61094</name>
</gene>
<feature type="region of interest" description="Disordered" evidence="1">
    <location>
        <begin position="15"/>
        <end position="47"/>
    </location>
</feature>
<dbReference type="EMBL" id="FLMQ01000055">
    <property type="protein sequence ID" value="SBP88381.1"/>
    <property type="molecule type" value="Genomic_DNA"/>
</dbReference>
<protein>
    <recommendedName>
        <fullName evidence="2">Transposase DDE domain-containing protein</fullName>
    </recommendedName>
</protein>
<evidence type="ECO:0000313" key="3">
    <source>
        <dbReference type="EMBL" id="SBP88381.1"/>
    </source>
</evidence>
<evidence type="ECO:0000256" key="1">
    <source>
        <dbReference type="SAM" id="MobiDB-lite"/>
    </source>
</evidence>
<accession>A0A238D578</accession>
<sequence>MNVETAWWLRLAIPGSSTSDDDNPHVARNTRRTGGSAIDGHTTRHGGYATSQRRCKCIEQCFGWGKTIRPIPQIMVRGLDKVDQLLILTIVAYNLTRIRSLAALRPQFA</sequence>
<evidence type="ECO:0000313" key="4">
    <source>
        <dbReference type="Proteomes" id="UP000214566"/>
    </source>
</evidence>
<keyword evidence="4" id="KW-1185">Reference proteome</keyword>
<proteinExistence type="predicted"/>
<feature type="domain" description="Transposase DDE" evidence="2">
    <location>
        <begin position="43"/>
        <end position="98"/>
    </location>
</feature>
<name>A0A238D578_THIDL</name>
<reference evidence="3 4" key="1">
    <citation type="submission" date="2016-06" db="EMBL/GenBank/DDBJ databases">
        <authorList>
            <person name="Kjaerup R.B."/>
            <person name="Dalgaard T.S."/>
            <person name="Juul-Madsen H.R."/>
        </authorList>
    </citation>
    <scope>NUCLEOTIDE SEQUENCE [LARGE SCALE GENOMIC DNA]</scope>
    <source>
        <strain evidence="3 4">DSM 16361</strain>
    </source>
</reference>
<dbReference type="Pfam" id="PF13751">
    <property type="entry name" value="DDE_Tnp_1_6"/>
    <property type="match status" value="1"/>
</dbReference>
<evidence type="ECO:0000259" key="2">
    <source>
        <dbReference type="Pfam" id="PF13751"/>
    </source>
</evidence>
<dbReference type="Proteomes" id="UP000214566">
    <property type="component" value="Unassembled WGS sequence"/>
</dbReference>